<dbReference type="GO" id="GO:0008254">
    <property type="term" value="F:3'-nucleotidase activity"/>
    <property type="evidence" value="ECO:0007669"/>
    <property type="project" value="TreeGrafter"/>
</dbReference>
<evidence type="ECO:0000313" key="9">
    <source>
        <dbReference type="EMBL" id="BAG30565.1"/>
    </source>
</evidence>
<dbReference type="GO" id="GO:0046872">
    <property type="term" value="F:metal ion binding"/>
    <property type="evidence" value="ECO:0007669"/>
    <property type="project" value="UniProtKB-KW"/>
</dbReference>
<evidence type="ECO:0000259" key="8">
    <source>
        <dbReference type="Pfam" id="PF01975"/>
    </source>
</evidence>
<dbReference type="GO" id="GO:0000166">
    <property type="term" value="F:nucleotide binding"/>
    <property type="evidence" value="ECO:0007669"/>
    <property type="project" value="UniProtKB-KW"/>
</dbReference>
<dbReference type="AlphaFoldDB" id="B2GIE3"/>
<name>B2GIE3_KOCRD</name>
<evidence type="ECO:0000256" key="7">
    <source>
        <dbReference type="ARBA" id="ARBA00022801"/>
    </source>
</evidence>
<dbReference type="EMBL" id="AP009152">
    <property type="protein sequence ID" value="BAG30565.1"/>
    <property type="molecule type" value="Genomic_DNA"/>
</dbReference>
<dbReference type="InterPro" id="IPR002828">
    <property type="entry name" value="SurE-like_Pase/nucleotidase"/>
</dbReference>
<evidence type="ECO:0000256" key="5">
    <source>
        <dbReference type="ARBA" id="ARBA00022723"/>
    </source>
</evidence>
<evidence type="ECO:0000313" key="10">
    <source>
        <dbReference type="Proteomes" id="UP000008838"/>
    </source>
</evidence>
<keyword evidence="5" id="KW-0479">Metal-binding</keyword>
<dbReference type="eggNOG" id="COG0496">
    <property type="taxonomic scope" value="Bacteria"/>
</dbReference>
<keyword evidence="4" id="KW-0963">Cytoplasm</keyword>
<organism evidence="9 10">
    <name type="scientific">Kocuria rhizophila (strain ATCC 9341 / DSM 348 / NBRC 103217 / DC2201)</name>
    <dbReference type="NCBI Taxonomy" id="378753"/>
    <lineage>
        <taxon>Bacteria</taxon>
        <taxon>Bacillati</taxon>
        <taxon>Actinomycetota</taxon>
        <taxon>Actinomycetes</taxon>
        <taxon>Micrococcales</taxon>
        <taxon>Micrococcaceae</taxon>
        <taxon>Kocuria</taxon>
    </lineage>
</organism>
<comment type="catalytic activity">
    <reaction evidence="1">
        <text>a ribonucleoside 5'-phosphate + H2O = a ribonucleoside + phosphate</text>
        <dbReference type="Rhea" id="RHEA:12484"/>
        <dbReference type="ChEBI" id="CHEBI:15377"/>
        <dbReference type="ChEBI" id="CHEBI:18254"/>
        <dbReference type="ChEBI" id="CHEBI:43474"/>
        <dbReference type="ChEBI" id="CHEBI:58043"/>
        <dbReference type="EC" id="3.1.3.5"/>
    </reaction>
</comment>
<comment type="similarity">
    <text evidence="2">Belongs to the SurE nucleotidase family.</text>
</comment>
<proteinExistence type="inferred from homology"/>
<dbReference type="GO" id="GO:0004309">
    <property type="term" value="F:exopolyphosphatase activity"/>
    <property type="evidence" value="ECO:0007669"/>
    <property type="project" value="TreeGrafter"/>
</dbReference>
<dbReference type="SUPFAM" id="SSF64167">
    <property type="entry name" value="SurE-like"/>
    <property type="match status" value="1"/>
</dbReference>
<dbReference type="STRING" id="378753.KRH_22180"/>
<dbReference type="KEGG" id="krh:KRH_22180"/>
<dbReference type="Proteomes" id="UP000008838">
    <property type="component" value="Chromosome"/>
</dbReference>
<dbReference type="GO" id="GO:0008253">
    <property type="term" value="F:5'-nucleotidase activity"/>
    <property type="evidence" value="ECO:0007669"/>
    <property type="project" value="UniProtKB-EC"/>
</dbReference>
<evidence type="ECO:0000256" key="4">
    <source>
        <dbReference type="ARBA" id="ARBA00022490"/>
    </source>
</evidence>
<evidence type="ECO:0000256" key="3">
    <source>
        <dbReference type="ARBA" id="ARBA00012643"/>
    </source>
</evidence>
<keyword evidence="7 9" id="KW-0378">Hydrolase</keyword>
<dbReference type="InterPro" id="IPR036523">
    <property type="entry name" value="SurE-like_sf"/>
</dbReference>
<evidence type="ECO:0000256" key="2">
    <source>
        <dbReference type="ARBA" id="ARBA00011062"/>
    </source>
</evidence>
<dbReference type="HOGENOM" id="CLU_045192_1_2_11"/>
<sequence length="302" mass="31606">MTRATMVHMHILVTNDDGISSPGLAVLARAALERGHTVKVAAPAEEYSGASASLSGEEVDGKIALVPASPPEMPEDVECVGVKAAPALIAFLASYGAFGQRPDMILSGVNLGANTGKATLHSGTVGAVLTGASHGIPGIAVSITSGAPQHWDTALLVTRYALERWEQRPFDEWILNVNVPDVSPDRLRGLKPARLASFGAVQAQIGRGDEKHIAVTYSAETGPEEPESDHYLLTHGWATATLLRAPVDDPTQDTHAVPRQELGIAGPTPFWDVTLPGLTDDDAAGTGCGDVTVDSATVMRRT</sequence>
<feature type="domain" description="Survival protein SurE-like phosphatase/nucleotidase" evidence="8">
    <location>
        <begin position="11"/>
        <end position="196"/>
    </location>
</feature>
<dbReference type="Gene3D" id="3.40.1210.10">
    <property type="entry name" value="Survival protein SurE-like phosphatase/nucleotidase"/>
    <property type="match status" value="1"/>
</dbReference>
<keyword evidence="10" id="KW-1185">Reference proteome</keyword>
<accession>B2GIE3</accession>
<keyword evidence="6" id="KW-0547">Nucleotide-binding</keyword>
<evidence type="ECO:0000256" key="1">
    <source>
        <dbReference type="ARBA" id="ARBA00000815"/>
    </source>
</evidence>
<dbReference type="PANTHER" id="PTHR30457:SF12">
    <property type="entry name" value="5'_3'-NUCLEOTIDASE SURE"/>
    <property type="match status" value="1"/>
</dbReference>
<dbReference type="Pfam" id="PF01975">
    <property type="entry name" value="SurE"/>
    <property type="match status" value="1"/>
</dbReference>
<dbReference type="EC" id="3.1.3.5" evidence="3"/>
<gene>
    <name evidence="9" type="primary">surE</name>
    <name evidence="9" type="ordered locus">KRH_22180</name>
</gene>
<dbReference type="PANTHER" id="PTHR30457">
    <property type="entry name" value="5'-NUCLEOTIDASE SURE"/>
    <property type="match status" value="1"/>
</dbReference>
<protein>
    <recommendedName>
        <fullName evidence="3">5'-nucleotidase</fullName>
        <ecNumber evidence="3">3.1.3.5</ecNumber>
    </recommendedName>
</protein>
<reference evidence="9 10" key="1">
    <citation type="journal article" date="2008" name="J. Bacteriol.">
        <title>Complete genome sequence of the soil actinomycete Kocuria rhizophila.</title>
        <authorList>
            <person name="Takarada H."/>
            <person name="Sekine M."/>
            <person name="Kosugi H."/>
            <person name="Matsuo Y."/>
            <person name="Fujisawa T."/>
            <person name="Omata S."/>
            <person name="Kishi E."/>
            <person name="Shimizu A."/>
            <person name="Tsukatani N."/>
            <person name="Tanikawa S."/>
            <person name="Fujita N."/>
            <person name="Harayama S."/>
        </authorList>
    </citation>
    <scope>NUCLEOTIDE SEQUENCE [LARGE SCALE GENOMIC DNA]</scope>
    <source>
        <strain evidence="10">ATCC 9341 / DSM 348 / NBRC 103217 / DC2201</strain>
    </source>
</reference>
<evidence type="ECO:0000256" key="6">
    <source>
        <dbReference type="ARBA" id="ARBA00022741"/>
    </source>
</evidence>
<dbReference type="InterPro" id="IPR030048">
    <property type="entry name" value="SurE"/>
</dbReference>